<dbReference type="InterPro" id="IPR052155">
    <property type="entry name" value="Biofilm_reg_signaling"/>
</dbReference>
<evidence type="ECO:0000259" key="1">
    <source>
        <dbReference type="PROSITE" id="PS50112"/>
    </source>
</evidence>
<dbReference type="InterPro" id="IPR029787">
    <property type="entry name" value="Nucleotide_cyclase"/>
</dbReference>
<dbReference type="Pfam" id="PF13426">
    <property type="entry name" value="PAS_9"/>
    <property type="match status" value="2"/>
</dbReference>
<dbReference type="Proteomes" id="UP000054976">
    <property type="component" value="Unassembled WGS sequence"/>
</dbReference>
<dbReference type="Gene3D" id="3.30.70.270">
    <property type="match status" value="1"/>
</dbReference>
<dbReference type="InterPro" id="IPR003018">
    <property type="entry name" value="GAF"/>
</dbReference>
<dbReference type="PANTHER" id="PTHR44757">
    <property type="entry name" value="DIGUANYLATE CYCLASE DGCP"/>
    <property type="match status" value="1"/>
</dbReference>
<dbReference type="STRING" id="86166.TAGGR_2180"/>
<dbReference type="SUPFAM" id="SSF55073">
    <property type="entry name" value="Nucleotide cyclase"/>
    <property type="match status" value="1"/>
</dbReference>
<evidence type="ECO:0000259" key="3">
    <source>
        <dbReference type="PROSITE" id="PS50883"/>
    </source>
</evidence>
<dbReference type="PROSITE" id="PS50883">
    <property type="entry name" value="EAL"/>
    <property type="match status" value="1"/>
</dbReference>
<dbReference type="NCBIfam" id="TIGR00229">
    <property type="entry name" value="sensory_box"/>
    <property type="match status" value="2"/>
</dbReference>
<dbReference type="SUPFAM" id="SSF55781">
    <property type="entry name" value="GAF domain-like"/>
    <property type="match status" value="1"/>
</dbReference>
<dbReference type="Gene3D" id="3.30.450.20">
    <property type="entry name" value="PAS domain"/>
    <property type="match status" value="2"/>
</dbReference>
<dbReference type="Pfam" id="PF12974">
    <property type="entry name" value="Phosphonate-bd"/>
    <property type="match status" value="1"/>
</dbReference>
<dbReference type="Pfam" id="PF00990">
    <property type="entry name" value="GGDEF"/>
    <property type="match status" value="1"/>
</dbReference>
<feature type="domain" description="GGDEF" evidence="4">
    <location>
        <begin position="664"/>
        <end position="796"/>
    </location>
</feature>
<dbReference type="Gene3D" id="3.20.20.450">
    <property type="entry name" value="EAL domain"/>
    <property type="match status" value="1"/>
</dbReference>
<dbReference type="InterPro" id="IPR029016">
    <property type="entry name" value="GAF-like_dom_sf"/>
</dbReference>
<gene>
    <name evidence="5" type="ORF">TAGGR_2180</name>
</gene>
<protein>
    <submittedName>
        <fullName evidence="5">PAS domain S-box-containing protein</fullName>
    </submittedName>
</protein>
<evidence type="ECO:0000259" key="4">
    <source>
        <dbReference type="PROSITE" id="PS50887"/>
    </source>
</evidence>
<dbReference type="AlphaFoldDB" id="A0A0U9HQK9"/>
<comment type="caution">
    <text evidence="5">The sequence shown here is derived from an EMBL/GenBank/DDBJ whole genome shotgun (WGS) entry which is preliminary data.</text>
</comment>
<feature type="domain" description="EAL" evidence="3">
    <location>
        <begin position="805"/>
        <end position="1050"/>
    </location>
</feature>
<feature type="domain" description="PAS" evidence="1">
    <location>
        <begin position="248"/>
        <end position="295"/>
    </location>
</feature>
<dbReference type="SUPFAM" id="SSF141868">
    <property type="entry name" value="EAL domain-like"/>
    <property type="match status" value="1"/>
</dbReference>
<dbReference type="EMBL" id="BCNO01000002">
    <property type="protein sequence ID" value="GAQ95291.1"/>
    <property type="molecule type" value="Genomic_DNA"/>
</dbReference>
<dbReference type="SMART" id="SM00052">
    <property type="entry name" value="EAL"/>
    <property type="match status" value="1"/>
</dbReference>
<name>A0A0U9HQK9_9BACT</name>
<dbReference type="InterPro" id="IPR043128">
    <property type="entry name" value="Rev_trsase/Diguanyl_cyclase"/>
</dbReference>
<feature type="domain" description="PAC" evidence="2">
    <location>
        <begin position="299"/>
        <end position="349"/>
    </location>
</feature>
<dbReference type="InterPro" id="IPR035965">
    <property type="entry name" value="PAS-like_dom_sf"/>
</dbReference>
<feature type="domain" description="PAS" evidence="1">
    <location>
        <begin position="508"/>
        <end position="554"/>
    </location>
</feature>
<dbReference type="SMART" id="SM00086">
    <property type="entry name" value="PAC"/>
    <property type="match status" value="2"/>
</dbReference>
<dbReference type="SMART" id="SM00091">
    <property type="entry name" value="PAS"/>
    <property type="match status" value="2"/>
</dbReference>
<dbReference type="CDD" id="cd01948">
    <property type="entry name" value="EAL"/>
    <property type="match status" value="1"/>
</dbReference>
<dbReference type="OrthoDB" id="9759607at2"/>
<dbReference type="InterPro" id="IPR000014">
    <property type="entry name" value="PAS"/>
</dbReference>
<dbReference type="Gene3D" id="3.30.450.40">
    <property type="match status" value="1"/>
</dbReference>
<dbReference type="Pfam" id="PF00563">
    <property type="entry name" value="EAL"/>
    <property type="match status" value="1"/>
</dbReference>
<dbReference type="InterPro" id="IPR000160">
    <property type="entry name" value="GGDEF_dom"/>
</dbReference>
<dbReference type="InterPro" id="IPR001610">
    <property type="entry name" value="PAC"/>
</dbReference>
<keyword evidence="6" id="KW-1185">Reference proteome</keyword>
<proteinExistence type="predicted"/>
<evidence type="ECO:0000313" key="5">
    <source>
        <dbReference type="EMBL" id="GAQ95291.1"/>
    </source>
</evidence>
<dbReference type="InterPro" id="IPR001633">
    <property type="entry name" value="EAL_dom"/>
</dbReference>
<dbReference type="InterPro" id="IPR035919">
    <property type="entry name" value="EAL_sf"/>
</dbReference>
<dbReference type="PROSITE" id="PS50112">
    <property type="entry name" value="PAS"/>
    <property type="match status" value="2"/>
</dbReference>
<dbReference type="PANTHER" id="PTHR44757:SF2">
    <property type="entry name" value="BIOFILM ARCHITECTURE MAINTENANCE PROTEIN MBAA"/>
    <property type="match status" value="1"/>
</dbReference>
<sequence length="1050" mass="122056">MQNNILKLAICPHCINEEELYLWGKISENLSKTLNRKIDLITFSDFMKEEESLRKENFHIYYANPDTAIYLMQKGYEIIGKLKDENNQLCSISRKDYSSDKDIIKLAVIKRKYFFLPILFHKKEFRKFQLVFANSYEEIIELLQKKEADVGFIYTKMLRRLKDEYNIKFDENFCFNLPHYILIHPSISNFKEDILSLPEIERVTQKEVENLKLMFAQLEKMLEEWANSNIIEALLNSPNLGIIIYQERIVYANDYALRFLGYEKEELYNMSSFDLVYGEEKSKIIENHHRRLRGEKFSSVYELKFIKKDGSISWVQCLTNTILYQGRYSGLILFHDITERKQNEEILKILRDVNKIITQSITEEEIYEGICRSLVENLGFKFVWIGIPEKGKIVPLYHYGEEQGFFDILDIKIEEGYGLSQIAFKTGEIQINEDSREYLKKEPCAVELINRNFMSSCTIPLKKYGKVVSLLKIYSQFPKFFNKNIVNILEEIQNDLSFALERVDRIKHDMIISEALKHSDTWVLVTDENGHILYVNEAVEKISGYTRDELIGKNPRIFKSGLNPPEFYKQMWDTILSGKIFNAITPNRKKNGEIFHADLKIIPLKLPGNVLRFVAVAKDVTENIMLSERINKLQNYDALTELLNLNGFSVEVTLKLRETHTKGGLGVFILIDIVNMTYINKILGFSGGDLVLRLFAQRLKELFKETYTIARIGADTFGIYLSVDMAPEISNVYSRLVELNNTEFQLDDKSISININAAISLFPKDGETFKTLYEKADIALTKAKAEGEGAIKFFDPAIEKDVEKQWDVISLVKKAFDENLFVFYYQPYFYTDSLKLAGYEALVRIVDKSGEVYYPKVFIDYIENSSYLRMFEDWAINEIVQKIKKCNLNISVNISGKTFNNPEFVKKLAQIPEEIRDKITIEITERVFIENPEDAMVLISMIKKIKNPPKIAMDDFGTGYSSFVYLKDLPIDIIKIDMAFTKQMVYDKKALAIVQTIIELAKRLDKLTLAEGVETREQLEILKSLKCDMVQGFLFSKPLPEKEMKSVIIN</sequence>
<organism evidence="5 6">
    <name type="scientific">Thermodesulfovibrio aggregans</name>
    <dbReference type="NCBI Taxonomy" id="86166"/>
    <lineage>
        <taxon>Bacteria</taxon>
        <taxon>Pseudomonadati</taxon>
        <taxon>Nitrospirota</taxon>
        <taxon>Thermodesulfovibrionia</taxon>
        <taxon>Thermodesulfovibrionales</taxon>
        <taxon>Thermodesulfovibrionaceae</taxon>
        <taxon>Thermodesulfovibrio</taxon>
    </lineage>
</organism>
<dbReference type="SMART" id="SM00267">
    <property type="entry name" value="GGDEF"/>
    <property type="match status" value="1"/>
</dbReference>
<dbReference type="SUPFAM" id="SSF55785">
    <property type="entry name" value="PYP-like sensor domain (PAS domain)"/>
    <property type="match status" value="2"/>
</dbReference>
<dbReference type="RefSeq" id="WP_059176735.1">
    <property type="nucleotide sequence ID" value="NZ_BCNO01000002.1"/>
</dbReference>
<dbReference type="PROSITE" id="PS50113">
    <property type="entry name" value="PAC"/>
    <property type="match status" value="1"/>
</dbReference>
<dbReference type="CDD" id="cd01949">
    <property type="entry name" value="GGDEF"/>
    <property type="match status" value="1"/>
</dbReference>
<dbReference type="CDD" id="cd00130">
    <property type="entry name" value="PAS"/>
    <property type="match status" value="2"/>
</dbReference>
<dbReference type="Pfam" id="PF13185">
    <property type="entry name" value="GAF_2"/>
    <property type="match status" value="1"/>
</dbReference>
<evidence type="ECO:0000259" key="2">
    <source>
        <dbReference type="PROSITE" id="PS50113"/>
    </source>
</evidence>
<dbReference type="InterPro" id="IPR000700">
    <property type="entry name" value="PAS-assoc_C"/>
</dbReference>
<accession>A0A0U9HQK9</accession>
<dbReference type="NCBIfam" id="TIGR00254">
    <property type="entry name" value="GGDEF"/>
    <property type="match status" value="1"/>
</dbReference>
<reference evidence="6" key="1">
    <citation type="submission" date="2016-01" db="EMBL/GenBank/DDBJ databases">
        <title>Draft genome sequence of Thermodesulfovibrio aggregans strain TGE-P1.</title>
        <authorList>
            <person name="Sekiguchi Y."/>
            <person name="Ohashi A."/>
            <person name="Matsuura N."/>
            <person name="Tourlousse M.D."/>
        </authorList>
    </citation>
    <scope>NUCLEOTIDE SEQUENCE [LARGE SCALE GENOMIC DNA]</scope>
    <source>
        <strain evidence="6">TGE-P1</strain>
    </source>
</reference>
<dbReference type="PROSITE" id="PS50887">
    <property type="entry name" value="GGDEF"/>
    <property type="match status" value="1"/>
</dbReference>
<evidence type="ECO:0000313" key="6">
    <source>
        <dbReference type="Proteomes" id="UP000054976"/>
    </source>
</evidence>